<dbReference type="GO" id="GO:0006888">
    <property type="term" value="P:endoplasmic reticulum to Golgi vesicle-mediated transport"/>
    <property type="evidence" value="ECO:0007669"/>
    <property type="project" value="InterPro"/>
</dbReference>
<evidence type="ECO:0000313" key="2">
    <source>
        <dbReference type="EMBL" id="TPX76897.1"/>
    </source>
</evidence>
<evidence type="ECO:0000313" key="3">
    <source>
        <dbReference type="Proteomes" id="UP000320333"/>
    </source>
</evidence>
<proteinExistence type="predicted"/>
<keyword evidence="1" id="KW-1133">Transmembrane helix</keyword>
<dbReference type="PANTHER" id="PTHR21493:SF9">
    <property type="entry name" value="GOLGI TRANSPORT PROTEIN 1-RELATED"/>
    <property type="match status" value="1"/>
</dbReference>
<reference evidence="2 3" key="1">
    <citation type="journal article" date="2019" name="Sci. Rep.">
        <title>Comparative genomics of chytrid fungi reveal insights into the obligate biotrophic and pathogenic lifestyle of Synchytrium endobioticum.</title>
        <authorList>
            <person name="van de Vossenberg B.T.L.H."/>
            <person name="Warris S."/>
            <person name="Nguyen H.D.T."/>
            <person name="van Gent-Pelzer M.P.E."/>
            <person name="Joly D.L."/>
            <person name="van de Geest H.C."/>
            <person name="Bonants P.J.M."/>
            <person name="Smith D.S."/>
            <person name="Levesque C.A."/>
            <person name="van der Lee T.A.J."/>
        </authorList>
    </citation>
    <scope>NUCLEOTIDE SEQUENCE [LARGE SCALE GENOMIC DNA]</scope>
    <source>
        <strain evidence="2 3">CBS 675.73</strain>
    </source>
</reference>
<protein>
    <submittedName>
        <fullName evidence="2">Uncharacterized protein</fullName>
    </submittedName>
</protein>
<keyword evidence="3" id="KW-1185">Reference proteome</keyword>
<dbReference type="OrthoDB" id="204784at2759"/>
<dbReference type="EMBL" id="QEAP01000033">
    <property type="protein sequence ID" value="TPX76897.1"/>
    <property type="molecule type" value="Genomic_DNA"/>
</dbReference>
<feature type="transmembrane region" description="Helical" evidence="1">
    <location>
        <begin position="69"/>
        <end position="87"/>
    </location>
</feature>
<name>A0A507FPD5_9FUNG</name>
<evidence type="ECO:0000256" key="1">
    <source>
        <dbReference type="SAM" id="Phobius"/>
    </source>
</evidence>
<feature type="transmembrane region" description="Helical" evidence="1">
    <location>
        <begin position="99"/>
        <end position="119"/>
    </location>
</feature>
<dbReference type="GO" id="GO:0042147">
    <property type="term" value="P:retrograde transport, endosome to Golgi"/>
    <property type="evidence" value="ECO:0007669"/>
    <property type="project" value="InterPro"/>
</dbReference>
<keyword evidence="1" id="KW-0812">Transmembrane</keyword>
<dbReference type="InterPro" id="IPR045176">
    <property type="entry name" value="Got1"/>
</dbReference>
<dbReference type="GO" id="GO:0005829">
    <property type="term" value="C:cytosol"/>
    <property type="evidence" value="ECO:0007669"/>
    <property type="project" value="GOC"/>
</dbReference>
<dbReference type="PANTHER" id="PTHR21493">
    <property type="entry name" value="CGI-141-RELATED/LIPASE CONTAINING PROTEIN"/>
    <property type="match status" value="1"/>
</dbReference>
<feature type="transmembrane region" description="Helical" evidence="1">
    <location>
        <begin position="43"/>
        <end position="63"/>
    </location>
</feature>
<keyword evidence="1" id="KW-0472">Membrane</keyword>
<accession>A0A507FPD5</accession>
<dbReference type="Proteomes" id="UP000320333">
    <property type="component" value="Unassembled WGS sequence"/>
</dbReference>
<dbReference type="AlphaFoldDB" id="A0A507FPD5"/>
<organism evidence="2 3">
    <name type="scientific">Chytriomyces confervae</name>
    <dbReference type="NCBI Taxonomy" id="246404"/>
    <lineage>
        <taxon>Eukaryota</taxon>
        <taxon>Fungi</taxon>
        <taxon>Fungi incertae sedis</taxon>
        <taxon>Chytridiomycota</taxon>
        <taxon>Chytridiomycota incertae sedis</taxon>
        <taxon>Chytridiomycetes</taxon>
        <taxon>Chytridiales</taxon>
        <taxon>Chytriomycetaceae</taxon>
        <taxon>Chytriomyces</taxon>
    </lineage>
</organism>
<gene>
    <name evidence="2" type="ORF">CcCBS67573_g01822</name>
</gene>
<comment type="caution">
    <text evidence="2">The sequence shown here is derived from an EMBL/GenBank/DDBJ whole genome shotgun (WGS) entry which is preliminary data.</text>
</comment>
<sequence>MKKYGGPHSFDVGTALYTIFTAVMTQLANNARSSVKQKGGDPTRTGVLLIQVGWVLIGIAVLAGFQSTLMSLGQVAIIAGYLVKSGFNRSWKMIYKPARLRGTTFTLVGFGLILLRYSVLGCLLELLGYACIHGYDHVLVI</sequence>